<dbReference type="Proteomes" id="UP000014400">
    <property type="component" value="Unassembled WGS sequence"/>
</dbReference>
<proteinExistence type="inferred from homology"/>
<dbReference type="Pfam" id="PF02321">
    <property type="entry name" value="OEP"/>
    <property type="match status" value="2"/>
</dbReference>
<dbReference type="EMBL" id="ATCF01000022">
    <property type="protein sequence ID" value="EPD98496.1"/>
    <property type="molecule type" value="Genomic_DNA"/>
</dbReference>
<dbReference type="GO" id="GO:0015562">
    <property type="term" value="F:efflux transmembrane transporter activity"/>
    <property type="evidence" value="ECO:0007669"/>
    <property type="project" value="InterPro"/>
</dbReference>
<organism evidence="9 10">
    <name type="scientific">Sutterella wadsworthensis HGA0223</name>
    <dbReference type="NCBI Taxonomy" id="1203554"/>
    <lineage>
        <taxon>Bacteria</taxon>
        <taxon>Pseudomonadati</taxon>
        <taxon>Pseudomonadota</taxon>
        <taxon>Betaproteobacteria</taxon>
        <taxon>Burkholderiales</taxon>
        <taxon>Sutterellaceae</taxon>
        <taxon>Sutterella</taxon>
    </lineage>
</organism>
<keyword evidence="7" id="KW-0998">Cell outer membrane</keyword>
<keyword evidence="8" id="KW-0732">Signal</keyword>
<evidence type="ECO:0000256" key="7">
    <source>
        <dbReference type="ARBA" id="ARBA00023237"/>
    </source>
</evidence>
<protein>
    <recommendedName>
        <fullName evidence="11">TolC family type I secretion outer membrane protein</fullName>
    </recommendedName>
</protein>
<evidence type="ECO:0000256" key="6">
    <source>
        <dbReference type="ARBA" id="ARBA00023136"/>
    </source>
</evidence>
<keyword evidence="6" id="KW-0472">Membrane</keyword>
<dbReference type="SUPFAM" id="SSF56954">
    <property type="entry name" value="Outer membrane efflux proteins (OEP)"/>
    <property type="match status" value="1"/>
</dbReference>
<keyword evidence="3" id="KW-0813">Transport</keyword>
<keyword evidence="10" id="KW-1185">Reference proteome</keyword>
<evidence type="ECO:0000313" key="10">
    <source>
        <dbReference type="Proteomes" id="UP000014400"/>
    </source>
</evidence>
<dbReference type="PATRIC" id="fig|1203554.3.peg.1612"/>
<gene>
    <name evidence="9" type="ORF">HMPREF1476_01535</name>
</gene>
<evidence type="ECO:0000256" key="4">
    <source>
        <dbReference type="ARBA" id="ARBA00022452"/>
    </source>
</evidence>
<accession>S3BDH2</accession>
<dbReference type="GO" id="GO:1990281">
    <property type="term" value="C:efflux pump complex"/>
    <property type="evidence" value="ECO:0007669"/>
    <property type="project" value="TreeGrafter"/>
</dbReference>
<evidence type="ECO:0000256" key="2">
    <source>
        <dbReference type="ARBA" id="ARBA00007613"/>
    </source>
</evidence>
<keyword evidence="5" id="KW-0812">Transmembrane</keyword>
<comment type="subcellular location">
    <subcellularLocation>
        <location evidence="1">Cell outer membrane</location>
    </subcellularLocation>
</comment>
<evidence type="ECO:0000313" key="9">
    <source>
        <dbReference type="EMBL" id="EPD98496.1"/>
    </source>
</evidence>
<evidence type="ECO:0008006" key="11">
    <source>
        <dbReference type="Google" id="ProtNLM"/>
    </source>
</evidence>
<sequence length="474" mass="52333">MLPAFRSSALHVLLISSALTCTGVLAAPAGSADAMSFSQARQQFHERADVFRADAADVERARHAADSAKALSGPKVDLVAMQVEGRKDIELNLDIPQPISGMLHKNVLSYSTEYDLSGPRAMISANWPIYTGGLITAQQNLLEHKVREASAAQTSRLETKDAELAARYWGVQLARSVEDLRREMLSDEEEEVQRAKRFEVKGMISKIERMSVEVSRDAARRELIAAETNARVAESELMRSLRLNKLPELATPLFILKGDLGTLDDWQSRARLNSPVLMQIDAKRSQAEEGVRAAEAAFHPQVFAFGMKNLVKHYLTVVEPDWMVGIGVKFTLWDNRDRFSNIAASRSQVTQAEAARAEADNSLAQAIEAAFLRTTQAREEFELTTSTMSLAAENLRLREASFAEGLSTAIDLREARTQLVGAEIAQRAAAYKFVVSWAMLHATAGVMPDFEATLGRSDFVNAQQMHKTQASAKR</sequence>
<dbReference type="GO" id="GO:0009279">
    <property type="term" value="C:cell outer membrane"/>
    <property type="evidence" value="ECO:0007669"/>
    <property type="project" value="UniProtKB-SubCell"/>
</dbReference>
<comment type="similarity">
    <text evidence="2">Belongs to the outer membrane factor (OMF) (TC 1.B.17) family.</text>
</comment>
<name>S3BDH2_9BURK</name>
<evidence type="ECO:0000256" key="3">
    <source>
        <dbReference type="ARBA" id="ARBA00022448"/>
    </source>
</evidence>
<dbReference type="GeneID" id="64060676"/>
<evidence type="ECO:0000256" key="1">
    <source>
        <dbReference type="ARBA" id="ARBA00004442"/>
    </source>
</evidence>
<dbReference type="RefSeq" id="WP_016474734.1">
    <property type="nucleotide sequence ID" value="NZ_KE150480.1"/>
</dbReference>
<dbReference type="InterPro" id="IPR003423">
    <property type="entry name" value="OMP_efflux"/>
</dbReference>
<evidence type="ECO:0000256" key="8">
    <source>
        <dbReference type="SAM" id="SignalP"/>
    </source>
</evidence>
<comment type="caution">
    <text evidence="9">The sequence shown here is derived from an EMBL/GenBank/DDBJ whole genome shotgun (WGS) entry which is preliminary data.</text>
</comment>
<dbReference type="Gene3D" id="1.20.1600.10">
    <property type="entry name" value="Outer membrane efflux proteins (OEP)"/>
    <property type="match status" value="1"/>
</dbReference>
<keyword evidence="4" id="KW-1134">Transmembrane beta strand</keyword>
<dbReference type="STRING" id="1203554.HMPREF1476_01535"/>
<feature type="signal peptide" evidence="8">
    <location>
        <begin position="1"/>
        <end position="26"/>
    </location>
</feature>
<dbReference type="HOGENOM" id="CLU_012817_9_2_4"/>
<dbReference type="PANTHER" id="PTHR30026">
    <property type="entry name" value="OUTER MEMBRANE PROTEIN TOLC"/>
    <property type="match status" value="1"/>
</dbReference>
<reference evidence="9 10" key="1">
    <citation type="submission" date="2013-04" db="EMBL/GenBank/DDBJ databases">
        <title>The Genome Sequence of Sutterella wadsworthensis HGA0223.</title>
        <authorList>
            <consortium name="The Broad Institute Genomics Platform"/>
            <person name="Earl A."/>
            <person name="Ward D."/>
            <person name="Feldgarden M."/>
            <person name="Gevers D."/>
            <person name="Schmidt T.M."/>
            <person name="Dover J."/>
            <person name="Dai D."/>
            <person name="Walker B."/>
            <person name="Young S."/>
            <person name="Zeng Q."/>
            <person name="Gargeya S."/>
            <person name="Fitzgerald M."/>
            <person name="Haas B."/>
            <person name="Abouelleil A."/>
            <person name="Allen A.W."/>
            <person name="Alvarado L."/>
            <person name="Arachchi H.M."/>
            <person name="Berlin A.M."/>
            <person name="Chapman S.B."/>
            <person name="Gainer-Dewar J."/>
            <person name="Goldberg J."/>
            <person name="Griggs A."/>
            <person name="Gujja S."/>
            <person name="Hansen M."/>
            <person name="Howarth C."/>
            <person name="Imamovic A."/>
            <person name="Ireland A."/>
            <person name="Larimer J."/>
            <person name="McCowan C."/>
            <person name="Murphy C."/>
            <person name="Pearson M."/>
            <person name="Poon T.W."/>
            <person name="Priest M."/>
            <person name="Roberts A."/>
            <person name="Saif S."/>
            <person name="Shea T."/>
            <person name="Sisk P."/>
            <person name="Sykes S."/>
            <person name="Wortman J."/>
            <person name="Nusbaum C."/>
            <person name="Birren B."/>
        </authorList>
    </citation>
    <scope>NUCLEOTIDE SEQUENCE [LARGE SCALE GENOMIC DNA]</scope>
    <source>
        <strain evidence="9 10">HGA0223</strain>
    </source>
</reference>
<dbReference type="InterPro" id="IPR051906">
    <property type="entry name" value="TolC-like"/>
</dbReference>
<evidence type="ECO:0000256" key="5">
    <source>
        <dbReference type="ARBA" id="ARBA00022692"/>
    </source>
</evidence>
<dbReference type="AlphaFoldDB" id="S3BDH2"/>
<dbReference type="GO" id="GO:0015288">
    <property type="term" value="F:porin activity"/>
    <property type="evidence" value="ECO:0007669"/>
    <property type="project" value="TreeGrafter"/>
</dbReference>
<dbReference type="PANTHER" id="PTHR30026:SF5">
    <property type="entry name" value="ABC-TYPE EFFLUX SYSTEM SECRETIN COMPONENT"/>
    <property type="match status" value="1"/>
</dbReference>
<feature type="chain" id="PRO_5004517739" description="TolC family type I secretion outer membrane protein" evidence="8">
    <location>
        <begin position="27"/>
        <end position="474"/>
    </location>
</feature>
<dbReference type="eggNOG" id="COG1538">
    <property type="taxonomic scope" value="Bacteria"/>
</dbReference>